<dbReference type="PANTHER" id="PTHR24276">
    <property type="entry name" value="POLYSERASE-RELATED"/>
    <property type="match status" value="1"/>
</dbReference>
<keyword evidence="4 11" id="KW-0645">Protease</keyword>
<dbReference type="Pfam" id="PF00089">
    <property type="entry name" value="Trypsin"/>
    <property type="match status" value="1"/>
</dbReference>
<dbReference type="PANTHER" id="PTHR24276:SF91">
    <property type="entry name" value="AT26814P-RELATED"/>
    <property type="match status" value="1"/>
</dbReference>
<evidence type="ECO:0000256" key="1">
    <source>
        <dbReference type="ARBA" id="ARBA00004239"/>
    </source>
</evidence>
<dbReference type="PRINTS" id="PR00722">
    <property type="entry name" value="CHYMOTRYPSIN"/>
</dbReference>
<dbReference type="InterPro" id="IPR033116">
    <property type="entry name" value="TRYPSIN_SER"/>
</dbReference>
<dbReference type="InterPro" id="IPR043504">
    <property type="entry name" value="Peptidase_S1_PA_chymotrypsin"/>
</dbReference>
<reference evidence="14 15" key="1">
    <citation type="submission" date="2023-11" db="EMBL/GenBank/DDBJ databases">
        <authorList>
            <person name="Hedman E."/>
            <person name="Englund M."/>
            <person name="Stromberg M."/>
            <person name="Nyberg Akerstrom W."/>
            <person name="Nylinder S."/>
            <person name="Jareborg N."/>
            <person name="Kallberg Y."/>
            <person name="Kronander E."/>
        </authorList>
    </citation>
    <scope>NUCLEOTIDE SEQUENCE [LARGE SCALE GENOMIC DNA]</scope>
</reference>
<evidence type="ECO:0000256" key="6">
    <source>
        <dbReference type="ARBA" id="ARBA00022825"/>
    </source>
</evidence>
<dbReference type="CDD" id="cd00190">
    <property type="entry name" value="Tryp_SPc"/>
    <property type="match status" value="1"/>
</dbReference>
<keyword evidence="12" id="KW-0732">Signal</keyword>
<dbReference type="SMART" id="SM00020">
    <property type="entry name" value="Tryp_SPc"/>
    <property type="match status" value="1"/>
</dbReference>
<evidence type="ECO:0000256" key="8">
    <source>
        <dbReference type="ARBA" id="ARBA00023240"/>
    </source>
</evidence>
<gene>
    <name evidence="14" type="ORF">PARMNEM_LOCUS4520</name>
</gene>
<evidence type="ECO:0000256" key="2">
    <source>
        <dbReference type="ARBA" id="ARBA00007664"/>
    </source>
</evidence>
<feature type="domain" description="Peptidase S1" evidence="13">
    <location>
        <begin position="39"/>
        <end position="279"/>
    </location>
</feature>
<evidence type="ECO:0000256" key="7">
    <source>
        <dbReference type="ARBA" id="ARBA00023157"/>
    </source>
</evidence>
<dbReference type="PROSITE" id="PS50240">
    <property type="entry name" value="TRYPSIN_DOM"/>
    <property type="match status" value="1"/>
</dbReference>
<keyword evidence="15" id="KW-1185">Reference proteome</keyword>
<evidence type="ECO:0000256" key="11">
    <source>
        <dbReference type="RuleBase" id="RU363034"/>
    </source>
</evidence>
<keyword evidence="6 11" id="KW-0720">Serine protease</keyword>
<dbReference type="GO" id="GO:0004252">
    <property type="term" value="F:serine-type endopeptidase activity"/>
    <property type="evidence" value="ECO:0007669"/>
    <property type="project" value="InterPro"/>
</dbReference>
<evidence type="ECO:0000256" key="4">
    <source>
        <dbReference type="ARBA" id="ARBA00022670"/>
    </source>
</evidence>
<dbReference type="SUPFAM" id="SSF50494">
    <property type="entry name" value="Trypsin-like serine proteases"/>
    <property type="match status" value="1"/>
</dbReference>
<sequence>MAYKVGLLLAALFVGSLAFPKQDTDVSTLYGHSDPTGRIVGGSVAPQGSIPYMVALTNGLLVRNFLCGGSLVSNRHILTAAHCINAVFSGGSLSNSLRATVGTNRWNLGGVNYNIARNITHPNYVQAAIKNDIGLLVTSTNVALSNTVRIVALNYDFIGANVATRVSGWGRVRQNGALSAELLQLTKNTIDGARCVSEVARLSNQFNIRAPPVEPHIEICTFHSANHGTCNGDSGSPLVRVDRNQQIGIVSWGLPCARGAPDMFVRVSAYRNWLQQNIR</sequence>
<comment type="subcellular location">
    <subcellularLocation>
        <location evidence="1">Secreted</location>
        <location evidence="1">Extracellular space</location>
    </subcellularLocation>
</comment>
<dbReference type="GO" id="GO:0090729">
    <property type="term" value="F:toxin activity"/>
    <property type="evidence" value="ECO:0007669"/>
    <property type="project" value="UniProtKB-KW"/>
</dbReference>
<dbReference type="InterPro" id="IPR009003">
    <property type="entry name" value="Peptidase_S1_PA"/>
</dbReference>
<comment type="function">
    <text evidence="9">Fibrinolytic activity; shows preferential cleavage of Arg-Gly bonds in all three fibrinogen chains. Contact with the caterpillars causes severe bleeding, due the anticoagulant effect of the protein.</text>
</comment>
<keyword evidence="10" id="KW-1205">Fibrinolytic toxin</keyword>
<keyword evidence="8" id="KW-1199">Hemostasis impairing toxin</keyword>
<evidence type="ECO:0000256" key="5">
    <source>
        <dbReference type="ARBA" id="ARBA00022801"/>
    </source>
</evidence>
<name>A0AAV1KLT4_9NEOP</name>
<organism evidence="14 15">
    <name type="scientific">Parnassius mnemosyne</name>
    <name type="common">clouded apollo</name>
    <dbReference type="NCBI Taxonomy" id="213953"/>
    <lineage>
        <taxon>Eukaryota</taxon>
        <taxon>Metazoa</taxon>
        <taxon>Ecdysozoa</taxon>
        <taxon>Arthropoda</taxon>
        <taxon>Hexapoda</taxon>
        <taxon>Insecta</taxon>
        <taxon>Pterygota</taxon>
        <taxon>Neoptera</taxon>
        <taxon>Endopterygota</taxon>
        <taxon>Lepidoptera</taxon>
        <taxon>Glossata</taxon>
        <taxon>Ditrysia</taxon>
        <taxon>Papilionoidea</taxon>
        <taxon>Papilionidae</taxon>
        <taxon>Parnassiinae</taxon>
        <taxon>Parnassini</taxon>
        <taxon>Parnassius</taxon>
        <taxon>Driopa</taxon>
    </lineage>
</organism>
<feature type="chain" id="PRO_5043796689" description="Peptidase S1 domain-containing protein" evidence="12">
    <location>
        <begin position="19"/>
        <end position="279"/>
    </location>
</feature>
<dbReference type="GO" id="GO:0006508">
    <property type="term" value="P:proteolysis"/>
    <property type="evidence" value="ECO:0007669"/>
    <property type="project" value="UniProtKB-KW"/>
</dbReference>
<dbReference type="AlphaFoldDB" id="A0AAV1KLT4"/>
<dbReference type="InterPro" id="IPR050430">
    <property type="entry name" value="Peptidase_S1"/>
</dbReference>
<dbReference type="EMBL" id="CAVLGL010000046">
    <property type="protein sequence ID" value="CAK1583077.1"/>
    <property type="molecule type" value="Genomic_DNA"/>
</dbReference>
<proteinExistence type="inferred from homology"/>
<comment type="caution">
    <text evidence="14">The sequence shown here is derived from an EMBL/GenBank/DDBJ whole genome shotgun (WGS) entry which is preliminary data.</text>
</comment>
<dbReference type="PROSITE" id="PS00135">
    <property type="entry name" value="TRYPSIN_SER"/>
    <property type="match status" value="1"/>
</dbReference>
<dbReference type="InterPro" id="IPR018114">
    <property type="entry name" value="TRYPSIN_HIS"/>
</dbReference>
<dbReference type="InterPro" id="IPR001254">
    <property type="entry name" value="Trypsin_dom"/>
</dbReference>
<protein>
    <recommendedName>
        <fullName evidence="13">Peptidase S1 domain-containing protein</fullName>
    </recommendedName>
</protein>
<dbReference type="PROSITE" id="PS00134">
    <property type="entry name" value="TRYPSIN_HIS"/>
    <property type="match status" value="1"/>
</dbReference>
<evidence type="ECO:0000259" key="13">
    <source>
        <dbReference type="PROSITE" id="PS50240"/>
    </source>
</evidence>
<evidence type="ECO:0000256" key="12">
    <source>
        <dbReference type="SAM" id="SignalP"/>
    </source>
</evidence>
<keyword evidence="5 11" id="KW-0378">Hydrolase</keyword>
<feature type="signal peptide" evidence="12">
    <location>
        <begin position="1"/>
        <end position="18"/>
    </location>
</feature>
<evidence type="ECO:0000256" key="3">
    <source>
        <dbReference type="ARBA" id="ARBA00022656"/>
    </source>
</evidence>
<evidence type="ECO:0000256" key="10">
    <source>
        <dbReference type="ARBA" id="ARBA00084094"/>
    </source>
</evidence>
<evidence type="ECO:0000256" key="9">
    <source>
        <dbReference type="ARBA" id="ARBA00055534"/>
    </source>
</evidence>
<comment type="similarity">
    <text evidence="2">Belongs to the peptidase S1 family.</text>
</comment>
<dbReference type="InterPro" id="IPR001314">
    <property type="entry name" value="Peptidase_S1A"/>
</dbReference>
<evidence type="ECO:0000313" key="14">
    <source>
        <dbReference type="EMBL" id="CAK1583077.1"/>
    </source>
</evidence>
<keyword evidence="3" id="KW-0800">Toxin</keyword>
<dbReference type="FunFam" id="2.40.10.10:FF:000068">
    <property type="entry name" value="transmembrane protease serine 2"/>
    <property type="match status" value="1"/>
</dbReference>
<dbReference type="Proteomes" id="UP001314205">
    <property type="component" value="Unassembled WGS sequence"/>
</dbReference>
<keyword evidence="7" id="KW-1015">Disulfide bond</keyword>
<dbReference type="GO" id="GO:0005576">
    <property type="term" value="C:extracellular region"/>
    <property type="evidence" value="ECO:0007669"/>
    <property type="project" value="UniProtKB-SubCell"/>
</dbReference>
<accession>A0AAV1KLT4</accession>
<dbReference type="Gene3D" id="2.40.10.10">
    <property type="entry name" value="Trypsin-like serine proteases"/>
    <property type="match status" value="1"/>
</dbReference>
<evidence type="ECO:0000313" key="15">
    <source>
        <dbReference type="Proteomes" id="UP001314205"/>
    </source>
</evidence>